<reference evidence="1" key="1">
    <citation type="submission" date="2021-02" db="EMBL/GenBank/DDBJ databases">
        <authorList>
            <person name="Nowell W R."/>
        </authorList>
    </citation>
    <scope>NUCLEOTIDE SEQUENCE</scope>
</reference>
<evidence type="ECO:0000313" key="1">
    <source>
        <dbReference type="EMBL" id="CAF4408012.1"/>
    </source>
</evidence>
<evidence type="ECO:0000313" key="2">
    <source>
        <dbReference type="Proteomes" id="UP000663881"/>
    </source>
</evidence>
<accession>A0A820PU04</accession>
<feature type="non-terminal residue" evidence="1">
    <location>
        <position position="1"/>
    </location>
</feature>
<sequence length="96" mass="11104">MNRRRRQMAFDMLRQMKTQHQTTGVASTRSKRHRNKKCFYRALCCTELHISESQSSVYSPAMATSKYKSRISSAGLTNELYFTSHKPDGDNEKTPP</sequence>
<protein>
    <submittedName>
        <fullName evidence="1">Uncharacterized protein</fullName>
    </submittedName>
</protein>
<organism evidence="1 2">
    <name type="scientific">Adineta steineri</name>
    <dbReference type="NCBI Taxonomy" id="433720"/>
    <lineage>
        <taxon>Eukaryota</taxon>
        <taxon>Metazoa</taxon>
        <taxon>Spiralia</taxon>
        <taxon>Gnathifera</taxon>
        <taxon>Rotifera</taxon>
        <taxon>Eurotatoria</taxon>
        <taxon>Bdelloidea</taxon>
        <taxon>Adinetida</taxon>
        <taxon>Adinetidae</taxon>
        <taxon>Adineta</taxon>
    </lineage>
</organism>
<dbReference type="EMBL" id="CAJOAY010028740">
    <property type="protein sequence ID" value="CAF4408012.1"/>
    <property type="molecule type" value="Genomic_DNA"/>
</dbReference>
<name>A0A820PU04_9BILA</name>
<gene>
    <name evidence="1" type="ORF">OKA104_LOCUS51779</name>
</gene>
<dbReference type="AlphaFoldDB" id="A0A820PU04"/>
<dbReference type="Proteomes" id="UP000663881">
    <property type="component" value="Unassembled WGS sequence"/>
</dbReference>
<proteinExistence type="predicted"/>
<comment type="caution">
    <text evidence="1">The sequence shown here is derived from an EMBL/GenBank/DDBJ whole genome shotgun (WGS) entry which is preliminary data.</text>
</comment>